<evidence type="ECO:0000313" key="5">
    <source>
        <dbReference type="EMBL" id="CAC5382047.1"/>
    </source>
</evidence>
<protein>
    <recommendedName>
        <fullName evidence="7">IL17D</fullName>
    </recommendedName>
</protein>
<dbReference type="SUPFAM" id="SSF57501">
    <property type="entry name" value="Cystine-knot cytokines"/>
    <property type="match status" value="1"/>
</dbReference>
<reference evidence="5 6" key="1">
    <citation type="submission" date="2020-06" db="EMBL/GenBank/DDBJ databases">
        <authorList>
            <person name="Li R."/>
            <person name="Bekaert M."/>
        </authorList>
    </citation>
    <scope>NUCLEOTIDE SEQUENCE [LARGE SCALE GENOMIC DNA]</scope>
    <source>
        <strain evidence="6">wild</strain>
    </source>
</reference>
<dbReference type="EMBL" id="CACVKT020003176">
    <property type="protein sequence ID" value="CAC5382047.1"/>
    <property type="molecule type" value="Genomic_DNA"/>
</dbReference>
<evidence type="ECO:0008006" key="7">
    <source>
        <dbReference type="Google" id="ProtNLM"/>
    </source>
</evidence>
<dbReference type="InterPro" id="IPR029034">
    <property type="entry name" value="Cystine-knot_cytokine"/>
</dbReference>
<comment type="subcellular location">
    <subcellularLocation>
        <location evidence="1">Secreted</location>
    </subcellularLocation>
</comment>
<gene>
    <name evidence="5" type="ORF">MCOR_17908</name>
</gene>
<dbReference type="Proteomes" id="UP000507470">
    <property type="component" value="Unassembled WGS sequence"/>
</dbReference>
<proteinExistence type="inferred from homology"/>
<dbReference type="OrthoDB" id="6093654at2759"/>
<keyword evidence="3" id="KW-0964">Secreted</keyword>
<evidence type="ECO:0000256" key="4">
    <source>
        <dbReference type="ARBA" id="ARBA00022729"/>
    </source>
</evidence>
<dbReference type="InterPro" id="IPR010345">
    <property type="entry name" value="IL-17_fam"/>
</dbReference>
<keyword evidence="6" id="KW-1185">Reference proteome</keyword>
<evidence type="ECO:0000256" key="3">
    <source>
        <dbReference type="ARBA" id="ARBA00022525"/>
    </source>
</evidence>
<comment type="similarity">
    <text evidence="2">Belongs to the IL-17 family.</text>
</comment>
<name>A0A6J8BIK8_MYTCO</name>
<accession>A0A6J8BIK8</accession>
<dbReference type="Gene3D" id="2.10.90.10">
    <property type="entry name" value="Cystine-knot cytokines"/>
    <property type="match status" value="1"/>
</dbReference>
<evidence type="ECO:0000256" key="2">
    <source>
        <dbReference type="ARBA" id="ARBA00007236"/>
    </source>
</evidence>
<evidence type="ECO:0000256" key="1">
    <source>
        <dbReference type="ARBA" id="ARBA00004613"/>
    </source>
</evidence>
<organism evidence="5 6">
    <name type="scientific">Mytilus coruscus</name>
    <name type="common">Sea mussel</name>
    <dbReference type="NCBI Taxonomy" id="42192"/>
    <lineage>
        <taxon>Eukaryota</taxon>
        <taxon>Metazoa</taxon>
        <taxon>Spiralia</taxon>
        <taxon>Lophotrochozoa</taxon>
        <taxon>Mollusca</taxon>
        <taxon>Bivalvia</taxon>
        <taxon>Autobranchia</taxon>
        <taxon>Pteriomorphia</taxon>
        <taxon>Mytilida</taxon>
        <taxon>Mytiloidea</taxon>
        <taxon>Mytilidae</taxon>
        <taxon>Mytilinae</taxon>
        <taxon>Mytilus</taxon>
    </lineage>
</organism>
<dbReference type="GO" id="GO:0005576">
    <property type="term" value="C:extracellular region"/>
    <property type="evidence" value="ECO:0007669"/>
    <property type="project" value="UniProtKB-SubCell"/>
</dbReference>
<sequence>MVILILQTYVASTSPCRHPDKRKLGKIKIEFLKNRSTIYSDSFNMLYINEKKNYYQIDDKFKSQRIMHISWLNKNCPKYDYENPCPHYFALDVDDNRIPKVLLQAKCRCSECLQKDGNRPKHHDQTGLGCREIYHYSVVMRATKCSDDGEMLFEEVYEPISVGCACKRPKRITMSNDSIENRIN</sequence>
<evidence type="ECO:0000313" key="6">
    <source>
        <dbReference type="Proteomes" id="UP000507470"/>
    </source>
</evidence>
<dbReference type="AlphaFoldDB" id="A0A6J8BIK8"/>
<keyword evidence="4" id="KW-0732">Signal</keyword>
<dbReference type="GO" id="GO:0005125">
    <property type="term" value="F:cytokine activity"/>
    <property type="evidence" value="ECO:0007669"/>
    <property type="project" value="InterPro"/>
</dbReference>
<dbReference type="Pfam" id="PF06083">
    <property type="entry name" value="IL17"/>
    <property type="match status" value="1"/>
</dbReference>